<keyword evidence="3" id="KW-1185">Reference proteome</keyword>
<feature type="compositionally biased region" description="Low complexity" evidence="1">
    <location>
        <begin position="46"/>
        <end position="60"/>
    </location>
</feature>
<gene>
    <name evidence="2" type="ORF">J3S04_02745</name>
</gene>
<evidence type="ECO:0000313" key="2">
    <source>
        <dbReference type="EMBL" id="QSY50008.1"/>
    </source>
</evidence>
<evidence type="ECO:0000256" key="1">
    <source>
        <dbReference type="SAM" id="MobiDB-lite"/>
    </source>
</evidence>
<evidence type="ECO:0000313" key="3">
    <source>
        <dbReference type="Proteomes" id="UP000671836"/>
    </source>
</evidence>
<protein>
    <recommendedName>
        <fullName evidence="4">Secreted protein</fullName>
    </recommendedName>
</protein>
<name>A0ABX7RR73_9ACTN</name>
<dbReference type="Proteomes" id="UP000671836">
    <property type="component" value="Chromosome"/>
</dbReference>
<evidence type="ECO:0008006" key="4">
    <source>
        <dbReference type="Google" id="ProtNLM"/>
    </source>
</evidence>
<dbReference type="EMBL" id="CP071595">
    <property type="protein sequence ID" value="QSY50008.1"/>
    <property type="molecule type" value="Genomic_DNA"/>
</dbReference>
<accession>A0ABX7RR73</accession>
<feature type="region of interest" description="Disordered" evidence="1">
    <location>
        <begin position="39"/>
        <end position="82"/>
    </location>
</feature>
<feature type="compositionally biased region" description="Low complexity" evidence="1">
    <location>
        <begin position="70"/>
        <end position="82"/>
    </location>
</feature>
<proteinExistence type="predicted"/>
<sequence length="120" mass="11992">MAFWGRAAVVQPVMRAVIVLLASALMVLSGVTSEWVESASARERAPASAPASDGSSDDAACVPERRVPRPGRAGRPLGGRSPVPTAAVGVAGGLACGQSPARPGEAAVAPGHACHSVLRC</sequence>
<organism evidence="2 3">
    <name type="scientific">Streptomyces griseocarneus</name>
    <dbReference type="NCBI Taxonomy" id="51201"/>
    <lineage>
        <taxon>Bacteria</taxon>
        <taxon>Bacillati</taxon>
        <taxon>Actinomycetota</taxon>
        <taxon>Actinomycetes</taxon>
        <taxon>Kitasatosporales</taxon>
        <taxon>Streptomycetaceae</taxon>
        <taxon>Streptomyces</taxon>
    </lineage>
</organism>
<reference evidence="2 3" key="1">
    <citation type="submission" date="2021-03" db="EMBL/GenBank/DDBJ databases">
        <title>Streptomyces strains.</title>
        <authorList>
            <person name="Lund M.B."/>
            <person name="Toerring T."/>
        </authorList>
    </citation>
    <scope>NUCLEOTIDE SEQUENCE [LARGE SCALE GENOMIC DNA]</scope>
    <source>
        <strain evidence="2 3">KCC S-1010</strain>
    </source>
</reference>
<dbReference type="RefSeq" id="WP_207555324.1">
    <property type="nucleotide sequence ID" value="NZ_CP071595.1"/>
</dbReference>